<evidence type="ECO:0000256" key="1">
    <source>
        <dbReference type="SAM" id="SignalP"/>
    </source>
</evidence>
<reference evidence="3" key="1">
    <citation type="submission" date="2023-03" db="EMBL/GenBank/DDBJ databases">
        <title>Lomoglobus Profundus gen. nov., sp. nov., a novel member of the phylum Verrucomicrobia, isolated from deep-marine sediment of South China Sea.</title>
        <authorList>
            <person name="Ahmad T."/>
            <person name="Ishaq S.E."/>
            <person name="Wang F."/>
        </authorList>
    </citation>
    <scope>NUCLEOTIDE SEQUENCE</scope>
    <source>
        <strain evidence="3">LMO-M01</strain>
    </source>
</reference>
<dbReference type="RefSeq" id="WP_330927645.1">
    <property type="nucleotide sequence ID" value="NZ_CP119075.1"/>
</dbReference>
<feature type="chain" id="PRO_5041973002" evidence="1">
    <location>
        <begin position="28"/>
        <end position="200"/>
    </location>
</feature>
<keyword evidence="1" id="KW-0732">Signal</keyword>
<evidence type="ECO:0000259" key="2">
    <source>
        <dbReference type="Pfam" id="PF03886"/>
    </source>
</evidence>
<dbReference type="Proteomes" id="UP001218638">
    <property type="component" value="Chromosome"/>
</dbReference>
<sequence length="200" mass="21220">MNLRVRLQLCLAAVSLLLTTGCNVIPAAKPDPTRFFVLEDGASTAASSSAPAGVAIGLLPIEVPAYLLDSRAIAVMTANHEITYRTFDRWAEPLDEGVTRVLRGALVQSDKINRVVMPPFPLNLTRDYELSISVLECTGVKNGPIRFSIAYTLTRPSGELQQQGKFIAPATSWTGDSGDLVAQLSAAVAAAAEAIAAELP</sequence>
<dbReference type="Pfam" id="PF03886">
    <property type="entry name" value="ABC_trans_aux"/>
    <property type="match status" value="1"/>
</dbReference>
<dbReference type="InterPro" id="IPR005586">
    <property type="entry name" value="ABC_trans_aux"/>
</dbReference>
<dbReference type="KEGG" id="slom:PXH66_00295"/>
<accession>A0AAF0A1R9</accession>
<dbReference type="SUPFAM" id="SSF159594">
    <property type="entry name" value="XCC0632-like"/>
    <property type="match status" value="1"/>
</dbReference>
<gene>
    <name evidence="3" type="ORF">PXH66_00295</name>
</gene>
<organism evidence="3 4">
    <name type="scientific">Synoicihabitans lomoniglobus</name>
    <dbReference type="NCBI Taxonomy" id="2909285"/>
    <lineage>
        <taxon>Bacteria</taxon>
        <taxon>Pseudomonadati</taxon>
        <taxon>Verrucomicrobiota</taxon>
        <taxon>Opitutia</taxon>
        <taxon>Opitutales</taxon>
        <taxon>Opitutaceae</taxon>
        <taxon>Synoicihabitans</taxon>
    </lineage>
</organism>
<feature type="domain" description="ABC-type transport auxiliary lipoprotein component" evidence="2">
    <location>
        <begin position="37"/>
        <end position="196"/>
    </location>
</feature>
<evidence type="ECO:0000313" key="4">
    <source>
        <dbReference type="Proteomes" id="UP001218638"/>
    </source>
</evidence>
<name>A0AAF0A1R9_9BACT</name>
<keyword evidence="4" id="KW-1185">Reference proteome</keyword>
<protein>
    <submittedName>
        <fullName evidence="3">ABC-type transport auxiliary lipoprotein family protein</fullName>
    </submittedName>
</protein>
<dbReference type="Gene3D" id="3.40.50.10610">
    <property type="entry name" value="ABC-type transport auxiliary lipoprotein component"/>
    <property type="match status" value="1"/>
</dbReference>
<keyword evidence="3" id="KW-0449">Lipoprotein</keyword>
<feature type="signal peptide" evidence="1">
    <location>
        <begin position="1"/>
        <end position="27"/>
    </location>
</feature>
<dbReference type="AlphaFoldDB" id="A0AAF0A1R9"/>
<dbReference type="EMBL" id="CP119075">
    <property type="protein sequence ID" value="WED65287.1"/>
    <property type="molecule type" value="Genomic_DNA"/>
</dbReference>
<evidence type="ECO:0000313" key="3">
    <source>
        <dbReference type="EMBL" id="WED65287.1"/>
    </source>
</evidence>
<proteinExistence type="predicted"/>